<evidence type="ECO:0000259" key="2">
    <source>
        <dbReference type="Pfam" id="PF13968"/>
    </source>
</evidence>
<dbReference type="Proteomes" id="UP001054821">
    <property type="component" value="Chromosome 6"/>
</dbReference>
<evidence type="ECO:0000313" key="4">
    <source>
        <dbReference type="Proteomes" id="UP001054821"/>
    </source>
</evidence>
<keyword evidence="1" id="KW-0812">Transmembrane</keyword>
<feature type="transmembrane region" description="Helical" evidence="1">
    <location>
        <begin position="145"/>
        <end position="162"/>
    </location>
</feature>
<keyword evidence="1" id="KW-0472">Membrane</keyword>
<sequence>MVKIIPDSVGKLWNEWDVRIMVVISLCLQILLILFGSRRKYIAKPWLRIVTWTAYLSADWVAAVALGMISSFQQGENDPESSTHSNSSQILMVFWVPFLLLHLGGPDTITAYSLEDNALWLRHLLGLLVEVGTALYIFLQSWTTSQYQLSLLAIPIFVSGIIKYGERTWVLRSASSERFRELLLPPPNQSDYAEFATEVYSKTIRGEPAGFSMIPEAPFVPGVRPTIAEAKPIHEAYQLFRILKCLYADLILDYGDALWCHYMIGDHPFDYVFKLLEIELGFMYDVLYTKANIVYSLTGIIFRSISLVCCISTFFIFGLVIDKHRYSTIDVAITYLLSVGAIALELYAIAALVLTDWTQYWLSKYKHWLSQPKYRLIKRLHTLAPPIYRAISYFRLKLSYEKGWSGTMTQFNLIDFCLKEKPVKFVGIQKFIGTYDIWEKYCYSTLEDVPIKMKQFIFEQLKVARSESHVSQVLSWRGDQVLKKTNCVEKLNWSLVEVPFDQSILLWHIATDLCYYTDLEKYQEIPTPDSKQNFSKLVSNYLMHILVTRPFMLPKGIGKIRFRDTCAEAAKFFEKRRSIISDTNGKGRARQVLLEVNTDVDPESVIGDRSKTVLFTGCRLAKQLQSLETEEGWGNEEKWEMIAKVWIEMLCYAASQCGWNEHAQHLRNGGELLTHVCLLMANFGLSEQFQIRVGAPRISIETRG</sequence>
<accession>A0AAD4VCA1</accession>
<organism evidence="3 4">
    <name type="scientific">Prunus dulcis</name>
    <name type="common">Almond</name>
    <name type="synonym">Amygdalus dulcis</name>
    <dbReference type="NCBI Taxonomy" id="3755"/>
    <lineage>
        <taxon>Eukaryota</taxon>
        <taxon>Viridiplantae</taxon>
        <taxon>Streptophyta</taxon>
        <taxon>Embryophyta</taxon>
        <taxon>Tracheophyta</taxon>
        <taxon>Spermatophyta</taxon>
        <taxon>Magnoliopsida</taxon>
        <taxon>eudicotyledons</taxon>
        <taxon>Gunneridae</taxon>
        <taxon>Pentapetalae</taxon>
        <taxon>rosids</taxon>
        <taxon>fabids</taxon>
        <taxon>Rosales</taxon>
        <taxon>Rosaceae</taxon>
        <taxon>Amygdaloideae</taxon>
        <taxon>Amygdaleae</taxon>
        <taxon>Prunus</taxon>
    </lineage>
</organism>
<comment type="caution">
    <text evidence="3">The sequence shown here is derived from an EMBL/GenBank/DDBJ whole genome shotgun (WGS) entry which is preliminary data.</text>
</comment>
<dbReference type="Pfam" id="PF04578">
    <property type="entry name" value="DUF594"/>
    <property type="match status" value="1"/>
</dbReference>
<evidence type="ECO:0000313" key="3">
    <source>
        <dbReference type="EMBL" id="KAI5321883.1"/>
    </source>
</evidence>
<evidence type="ECO:0000256" key="1">
    <source>
        <dbReference type="SAM" id="Phobius"/>
    </source>
</evidence>
<feature type="transmembrane region" description="Helical" evidence="1">
    <location>
        <begin position="333"/>
        <end position="354"/>
    </location>
</feature>
<feature type="transmembrane region" description="Helical" evidence="1">
    <location>
        <begin position="119"/>
        <end position="139"/>
    </location>
</feature>
<dbReference type="EMBL" id="JAJFAZ020000006">
    <property type="protein sequence ID" value="KAI5321883.1"/>
    <property type="molecule type" value="Genomic_DNA"/>
</dbReference>
<keyword evidence="1" id="KW-1133">Transmembrane helix</keyword>
<feature type="transmembrane region" description="Helical" evidence="1">
    <location>
        <begin position="300"/>
        <end position="321"/>
    </location>
</feature>
<dbReference type="AlphaFoldDB" id="A0AAD4VCA1"/>
<dbReference type="Pfam" id="PF13968">
    <property type="entry name" value="DUF4220"/>
    <property type="match status" value="1"/>
</dbReference>
<feature type="transmembrane region" description="Helical" evidence="1">
    <location>
        <begin position="90"/>
        <end position="112"/>
    </location>
</feature>
<protein>
    <recommendedName>
        <fullName evidence="2">DUF4220 domain-containing protein</fullName>
    </recommendedName>
</protein>
<feature type="transmembrane region" description="Helical" evidence="1">
    <location>
        <begin position="20"/>
        <end position="37"/>
    </location>
</feature>
<proteinExistence type="predicted"/>
<name>A0AAD4VCA1_PRUDU</name>
<dbReference type="PANTHER" id="PTHR31325">
    <property type="entry name" value="OS01G0798800 PROTEIN-RELATED"/>
    <property type="match status" value="1"/>
</dbReference>
<reference evidence="3 4" key="1">
    <citation type="journal article" date="2022" name="G3 (Bethesda)">
        <title>Whole-genome sequence and methylome profiling of the almond [Prunus dulcis (Mill.) D.A. Webb] cultivar 'Nonpareil'.</title>
        <authorList>
            <person name="D'Amico-Willman K.M."/>
            <person name="Ouma W.Z."/>
            <person name="Meulia T."/>
            <person name="Sideli G.M."/>
            <person name="Gradziel T.M."/>
            <person name="Fresnedo-Ramirez J."/>
        </authorList>
    </citation>
    <scope>NUCLEOTIDE SEQUENCE [LARGE SCALE GENOMIC DNA]</scope>
    <source>
        <strain evidence="3">Clone GOH B32 T37-40</strain>
    </source>
</reference>
<keyword evidence="4" id="KW-1185">Reference proteome</keyword>
<feature type="domain" description="DUF4220" evidence="2">
    <location>
        <begin position="52"/>
        <end position="416"/>
    </location>
</feature>
<dbReference type="InterPro" id="IPR025315">
    <property type="entry name" value="DUF4220"/>
</dbReference>
<gene>
    <name evidence="3" type="ORF">L3X38_030955</name>
</gene>
<feature type="transmembrane region" description="Helical" evidence="1">
    <location>
        <begin position="49"/>
        <end position="70"/>
    </location>
</feature>
<dbReference type="InterPro" id="IPR007658">
    <property type="entry name" value="DUF594"/>
</dbReference>